<dbReference type="InterPro" id="IPR013320">
    <property type="entry name" value="ConA-like_dom_sf"/>
</dbReference>
<feature type="compositionally biased region" description="Basic and acidic residues" evidence="1">
    <location>
        <begin position="28"/>
        <end position="38"/>
    </location>
</feature>
<evidence type="ECO:0000313" key="3">
    <source>
        <dbReference type="Proteomes" id="UP001178507"/>
    </source>
</evidence>
<dbReference type="Pfam" id="PF13385">
    <property type="entry name" value="Laminin_G_3"/>
    <property type="match status" value="1"/>
</dbReference>
<reference evidence="2" key="1">
    <citation type="submission" date="2023-08" db="EMBL/GenBank/DDBJ databases">
        <authorList>
            <person name="Chen Y."/>
            <person name="Shah S."/>
            <person name="Dougan E. K."/>
            <person name="Thang M."/>
            <person name="Chan C."/>
        </authorList>
    </citation>
    <scope>NUCLEOTIDE SEQUENCE</scope>
</reference>
<protein>
    <submittedName>
        <fullName evidence="2">Uncharacterized protein</fullName>
    </submittedName>
</protein>
<dbReference type="Gene3D" id="2.60.120.200">
    <property type="match status" value="1"/>
</dbReference>
<accession>A0AA36JU03</accession>
<feature type="region of interest" description="Disordered" evidence="1">
    <location>
        <begin position="1"/>
        <end position="46"/>
    </location>
</feature>
<dbReference type="EMBL" id="CAUJNA010003879">
    <property type="protein sequence ID" value="CAJ1411508.1"/>
    <property type="molecule type" value="Genomic_DNA"/>
</dbReference>
<dbReference type="AlphaFoldDB" id="A0AA36JU03"/>
<feature type="compositionally biased region" description="Low complexity" evidence="1">
    <location>
        <begin position="12"/>
        <end position="25"/>
    </location>
</feature>
<sequence length="485" mass="53847">MAAPSGAPHTFAPAPAEARARSSVPRKAKAEPEVKDVKAPAGGRYWRPQGQVEESARQEVRALLQRKPLENDFSGWQMPFPFELPSGERCPICALGECGDVNCAAYRPKHPEVRAAIEEVVARFAQQYLADGIQTYVSVGSGLLAQDWFILEKLSALHLAPSRAIFVDLRTAHPAIACEGRQFSGEDALDMTQLGFNSSLGPEFSFSAVVTFGSRCEGTRLFDFCNGIEEDNIYVELGPEEQGAMIFGVRRNGEDAQVTAGGAWLVGQPHLYLFTVSATGMLRIYIDNQLVVSQQGHPPERMHRKRLYVGRSSNCSSFFTGQMRKIQVWNYCVDSCSVDGLYADEAERALNQFASWFPEVDVFTFGSLASFAAAAEEDDEFQADLLLQIDVHKELDGFQDLAKKVLSSNGLALTLPKTGKSWRREKVKVVELRVESEVLAQLEEKKQQPWVFFGPGKVGRSHFCQEESRFLRLSGWASRIGRPPR</sequence>
<name>A0AA36JU03_9DINO</name>
<evidence type="ECO:0000256" key="1">
    <source>
        <dbReference type="SAM" id="MobiDB-lite"/>
    </source>
</evidence>
<dbReference type="Proteomes" id="UP001178507">
    <property type="component" value="Unassembled WGS sequence"/>
</dbReference>
<dbReference type="SUPFAM" id="SSF49899">
    <property type="entry name" value="Concanavalin A-like lectins/glucanases"/>
    <property type="match status" value="1"/>
</dbReference>
<organism evidence="2 3">
    <name type="scientific">Effrenium voratum</name>
    <dbReference type="NCBI Taxonomy" id="2562239"/>
    <lineage>
        <taxon>Eukaryota</taxon>
        <taxon>Sar</taxon>
        <taxon>Alveolata</taxon>
        <taxon>Dinophyceae</taxon>
        <taxon>Suessiales</taxon>
        <taxon>Symbiodiniaceae</taxon>
        <taxon>Effrenium</taxon>
    </lineage>
</organism>
<proteinExistence type="predicted"/>
<gene>
    <name evidence="2" type="ORF">EVOR1521_LOCUS32059</name>
</gene>
<evidence type="ECO:0000313" key="2">
    <source>
        <dbReference type="EMBL" id="CAJ1411508.1"/>
    </source>
</evidence>
<comment type="caution">
    <text evidence="2">The sequence shown here is derived from an EMBL/GenBank/DDBJ whole genome shotgun (WGS) entry which is preliminary data.</text>
</comment>
<keyword evidence="3" id="KW-1185">Reference proteome</keyword>